<sequence length="41" mass="5051">MTIFYKRYFVFCQEIVSLLNPYNLMAEKIGRYKYSEILDLH</sequence>
<dbReference type="Proteomes" id="UP000003146">
    <property type="component" value="Unassembled WGS sequence"/>
</dbReference>
<reference evidence="1 2" key="2">
    <citation type="submission" date="2008-04" db="EMBL/GenBank/DDBJ databases">
        <authorList>
            <person name="Fulton L."/>
            <person name="Clifton S."/>
            <person name="Fulton B."/>
            <person name="Xu J."/>
            <person name="Minx P."/>
            <person name="Pepin K.H."/>
            <person name="Johnson M."/>
            <person name="Thiruvilangam P."/>
            <person name="Bhonagiri V."/>
            <person name="Nash W.E."/>
            <person name="Mardis E.R."/>
            <person name="Wilson R.K."/>
        </authorList>
    </citation>
    <scope>NUCLEOTIDE SEQUENCE [LARGE SCALE GENOMIC DNA]</scope>
    <source>
        <strain evidence="1 2">DSM 17136</strain>
    </source>
</reference>
<accession>B3JJJ6</accession>
<gene>
    <name evidence="1" type="ORF">BACCOP_02066</name>
</gene>
<dbReference type="AlphaFoldDB" id="B3JJJ6"/>
<evidence type="ECO:0000313" key="2">
    <source>
        <dbReference type="Proteomes" id="UP000003146"/>
    </source>
</evidence>
<organism evidence="1 2">
    <name type="scientific">Phocaeicola coprocola DSM 17136</name>
    <dbReference type="NCBI Taxonomy" id="470145"/>
    <lineage>
        <taxon>Bacteria</taxon>
        <taxon>Pseudomonadati</taxon>
        <taxon>Bacteroidota</taxon>
        <taxon>Bacteroidia</taxon>
        <taxon>Bacteroidales</taxon>
        <taxon>Bacteroidaceae</taxon>
        <taxon>Phocaeicola</taxon>
    </lineage>
</organism>
<dbReference type="HOGENOM" id="CLU_3265529_0_0_10"/>
<proteinExistence type="predicted"/>
<reference evidence="1 2" key="1">
    <citation type="submission" date="2008-04" db="EMBL/GenBank/DDBJ databases">
        <title>Draft genome sequence of Bacteroides coprocola (DSM 17136).</title>
        <authorList>
            <person name="Sudarsanam P."/>
            <person name="Ley R."/>
            <person name="Guruge J."/>
            <person name="Turnbaugh P.J."/>
            <person name="Mahowald M."/>
            <person name="Liep D."/>
            <person name="Gordon J."/>
        </authorList>
    </citation>
    <scope>NUCLEOTIDE SEQUENCE [LARGE SCALE GENOMIC DNA]</scope>
    <source>
        <strain evidence="1 2">DSM 17136</strain>
    </source>
</reference>
<name>B3JJJ6_9BACT</name>
<protein>
    <submittedName>
        <fullName evidence="1">Uncharacterized protein</fullName>
    </submittedName>
</protein>
<dbReference type="EMBL" id="ABIY02000086">
    <property type="protein sequence ID" value="EDV00925.1"/>
    <property type="molecule type" value="Genomic_DNA"/>
</dbReference>
<comment type="caution">
    <text evidence="1">The sequence shown here is derived from an EMBL/GenBank/DDBJ whole genome shotgun (WGS) entry which is preliminary data.</text>
</comment>
<evidence type="ECO:0000313" key="1">
    <source>
        <dbReference type="EMBL" id="EDV00925.1"/>
    </source>
</evidence>
<dbReference type="STRING" id="470145.BACCOP_02066"/>